<sequence>MSGSSNKTSFGELSLASTRSRKRAHKANDAGTLLTDVSRLALTLAAQIGSATKAVVHEFLAADPPTTSIARIVRVCRVSKCFARDVSRFEFHISSSANVLEQAIIDACEALVGSWIIGGSDAKENNFKCSRGVIYSKRAGGGIMPDKVGGVWMRLNGEKFDEDSDISVSVKPVPLYVQSSHGQQRCSGEYVPVAGRMANGFPVWEHIRGRCWLYSGTNGMWILGGTDAQAKNFQCTRG</sequence>
<reference evidence="1" key="1">
    <citation type="submission" date="2021-02" db="EMBL/GenBank/DDBJ databases">
        <authorList>
            <person name="Dougan E. K."/>
            <person name="Rhodes N."/>
            <person name="Thang M."/>
            <person name="Chan C."/>
        </authorList>
    </citation>
    <scope>NUCLEOTIDE SEQUENCE</scope>
</reference>
<proteinExistence type="predicted"/>
<dbReference type="OrthoDB" id="424206at2759"/>
<name>A0A813F968_POLGL</name>
<keyword evidence="2" id="KW-1185">Reference proteome</keyword>
<dbReference type="AlphaFoldDB" id="A0A813F968"/>
<accession>A0A813F968</accession>
<gene>
    <name evidence="1" type="ORF">PGLA1383_LOCUS27933</name>
</gene>
<dbReference type="Proteomes" id="UP000654075">
    <property type="component" value="Unassembled WGS sequence"/>
</dbReference>
<protein>
    <submittedName>
        <fullName evidence="1">Uncharacterized protein</fullName>
    </submittedName>
</protein>
<evidence type="ECO:0000313" key="1">
    <source>
        <dbReference type="EMBL" id="CAE8610106.1"/>
    </source>
</evidence>
<feature type="non-terminal residue" evidence="1">
    <location>
        <position position="1"/>
    </location>
</feature>
<comment type="caution">
    <text evidence="1">The sequence shown here is derived from an EMBL/GenBank/DDBJ whole genome shotgun (WGS) entry which is preliminary data.</text>
</comment>
<organism evidence="1 2">
    <name type="scientific">Polarella glacialis</name>
    <name type="common">Dinoflagellate</name>
    <dbReference type="NCBI Taxonomy" id="89957"/>
    <lineage>
        <taxon>Eukaryota</taxon>
        <taxon>Sar</taxon>
        <taxon>Alveolata</taxon>
        <taxon>Dinophyceae</taxon>
        <taxon>Suessiales</taxon>
        <taxon>Suessiaceae</taxon>
        <taxon>Polarella</taxon>
    </lineage>
</organism>
<evidence type="ECO:0000313" key="2">
    <source>
        <dbReference type="Proteomes" id="UP000654075"/>
    </source>
</evidence>
<dbReference type="EMBL" id="CAJNNV010024533">
    <property type="protein sequence ID" value="CAE8610106.1"/>
    <property type="molecule type" value="Genomic_DNA"/>
</dbReference>